<dbReference type="EMBL" id="CP002382">
    <property type="protein sequence ID" value="AEP08648.1"/>
    <property type="molecule type" value="Genomic_DNA"/>
</dbReference>
<organism evidence="1 2">
    <name type="scientific">Micavibrio aeruginosavorus (strain ARL-13)</name>
    <dbReference type="NCBI Taxonomy" id="856793"/>
    <lineage>
        <taxon>Bacteria</taxon>
        <taxon>Pseudomonadati</taxon>
        <taxon>Bdellovibrionota</taxon>
        <taxon>Bdellovibrionia</taxon>
        <taxon>Bdellovibrionales</taxon>
        <taxon>Pseudobdellovibrionaceae</taxon>
        <taxon>Micavibrio</taxon>
    </lineage>
</organism>
<dbReference type="Proteomes" id="UP000009286">
    <property type="component" value="Chromosome"/>
</dbReference>
<evidence type="ECO:0000313" key="1">
    <source>
        <dbReference type="EMBL" id="AEP08648.1"/>
    </source>
</evidence>
<gene>
    <name evidence="1" type="ordered locus">MICA_303</name>
</gene>
<reference evidence="1 2" key="1">
    <citation type="journal article" date="2011" name="BMC Genomics">
        <title>Genomic insights into an obligate epibiotic bacterial predator: Micavibrio aeruginosavorus ARL-13.</title>
        <authorList>
            <person name="Wang Z."/>
            <person name="Kadouri D."/>
            <person name="Wu M."/>
        </authorList>
    </citation>
    <scope>NUCLEOTIDE SEQUENCE [LARGE SCALE GENOMIC DNA]</scope>
    <source>
        <strain evidence="1 2">ARL-13</strain>
    </source>
</reference>
<evidence type="ECO:0000313" key="2">
    <source>
        <dbReference type="Proteomes" id="UP000009286"/>
    </source>
</evidence>
<dbReference type="HOGENOM" id="CLU_3254006_0_0_5"/>
<keyword evidence="2" id="KW-1185">Reference proteome</keyword>
<sequence length="42" mass="5168">MRNLQWDIEELMAFNRHIAEQDARIRELRDRARYTGIVARPR</sequence>
<proteinExistence type="predicted"/>
<dbReference type="STRING" id="856793.MICA_303"/>
<name>G2KQA6_MICAA</name>
<accession>G2KQA6</accession>
<dbReference type="RefSeq" id="WP_014101871.1">
    <property type="nucleotide sequence ID" value="NC_016026.1"/>
</dbReference>
<protein>
    <submittedName>
        <fullName evidence="1">Uncharacterized protein</fullName>
    </submittedName>
</protein>
<dbReference type="KEGG" id="mai:MICA_303"/>
<dbReference type="AlphaFoldDB" id="G2KQA6"/>